<feature type="domain" description="Alcohol dehydrogenase-like N-terminal" evidence="6">
    <location>
        <begin position="31"/>
        <end position="140"/>
    </location>
</feature>
<keyword evidence="5" id="KW-0520">NAD</keyword>
<organism evidence="7 8">
    <name type="scientific">Basidiobolus ranarum</name>
    <dbReference type="NCBI Taxonomy" id="34480"/>
    <lineage>
        <taxon>Eukaryota</taxon>
        <taxon>Fungi</taxon>
        <taxon>Fungi incertae sedis</taxon>
        <taxon>Zoopagomycota</taxon>
        <taxon>Entomophthoromycotina</taxon>
        <taxon>Basidiobolomycetes</taxon>
        <taxon>Basidiobolales</taxon>
        <taxon>Basidiobolaceae</taxon>
        <taxon>Basidiobolus</taxon>
    </lineage>
</organism>
<sequence>MCQIPKTQKAAVIESHTKPIEIKTISVPTPGPDDVLVKIEYTGVCHSDLHIAKNDWPMASKLPLVGGHEGAGRVVALGSNVKDFKIGDAVGVVCLHSACMNCEYCIQGRENVCPNQNLSGYSVDGTFQEYCVARASHVARSQRN</sequence>
<dbReference type="PANTHER" id="PTHR42940">
    <property type="entry name" value="ALCOHOL DEHYDROGENASE 1-RELATED"/>
    <property type="match status" value="1"/>
</dbReference>
<keyword evidence="2" id="KW-0479">Metal-binding</keyword>
<evidence type="ECO:0000256" key="3">
    <source>
        <dbReference type="ARBA" id="ARBA00022833"/>
    </source>
</evidence>
<dbReference type="Proteomes" id="UP001479436">
    <property type="component" value="Unassembled WGS sequence"/>
</dbReference>
<comment type="cofactor">
    <cofactor evidence="1">
        <name>Zn(2+)</name>
        <dbReference type="ChEBI" id="CHEBI:29105"/>
    </cofactor>
</comment>
<evidence type="ECO:0000256" key="5">
    <source>
        <dbReference type="ARBA" id="ARBA00023027"/>
    </source>
</evidence>
<dbReference type="InterPro" id="IPR013154">
    <property type="entry name" value="ADH-like_N"/>
</dbReference>
<dbReference type="Pfam" id="PF08240">
    <property type="entry name" value="ADH_N"/>
    <property type="match status" value="1"/>
</dbReference>
<dbReference type="SUPFAM" id="SSF50129">
    <property type="entry name" value="GroES-like"/>
    <property type="match status" value="1"/>
</dbReference>
<reference evidence="7 8" key="1">
    <citation type="submission" date="2023-04" db="EMBL/GenBank/DDBJ databases">
        <title>Genome of Basidiobolus ranarum AG-B5.</title>
        <authorList>
            <person name="Stajich J.E."/>
            <person name="Carter-House D."/>
            <person name="Gryganskyi A."/>
        </authorList>
    </citation>
    <scope>NUCLEOTIDE SEQUENCE [LARGE SCALE GENOMIC DNA]</scope>
    <source>
        <strain evidence="7 8">AG-B5</strain>
    </source>
</reference>
<proteinExistence type="predicted"/>
<evidence type="ECO:0000313" key="7">
    <source>
        <dbReference type="EMBL" id="KAK9663710.1"/>
    </source>
</evidence>
<evidence type="ECO:0000256" key="2">
    <source>
        <dbReference type="ARBA" id="ARBA00022723"/>
    </source>
</evidence>
<evidence type="ECO:0000256" key="4">
    <source>
        <dbReference type="ARBA" id="ARBA00023002"/>
    </source>
</evidence>
<dbReference type="PROSITE" id="PS00059">
    <property type="entry name" value="ADH_ZINC"/>
    <property type="match status" value="1"/>
</dbReference>
<keyword evidence="3" id="KW-0862">Zinc</keyword>
<protein>
    <submittedName>
        <fullName evidence="7">Alcohol dehydrogenase</fullName>
        <ecNumber evidence="7">1.1.1.1</ecNumber>
    </submittedName>
</protein>
<comment type="caution">
    <text evidence="7">The sequence shown here is derived from an EMBL/GenBank/DDBJ whole genome shotgun (WGS) entry which is preliminary data.</text>
</comment>
<dbReference type="EC" id="1.1.1.1" evidence="7"/>
<gene>
    <name evidence="7" type="primary">ADH1_7</name>
    <name evidence="7" type="ORF">K7432_018046</name>
</gene>
<keyword evidence="4 7" id="KW-0560">Oxidoreductase</keyword>
<evidence type="ECO:0000259" key="6">
    <source>
        <dbReference type="Pfam" id="PF08240"/>
    </source>
</evidence>
<accession>A0ABR2VJK0</accession>
<dbReference type="Gene3D" id="3.90.180.10">
    <property type="entry name" value="Medium-chain alcohol dehydrogenases, catalytic domain"/>
    <property type="match status" value="1"/>
</dbReference>
<name>A0ABR2VJK0_9FUNG</name>
<dbReference type="PANTHER" id="PTHR42940:SF3">
    <property type="entry name" value="ALCOHOL DEHYDROGENASE 1-RELATED"/>
    <property type="match status" value="1"/>
</dbReference>
<dbReference type="EMBL" id="JASJQH010011795">
    <property type="protein sequence ID" value="KAK9663710.1"/>
    <property type="molecule type" value="Genomic_DNA"/>
</dbReference>
<dbReference type="GO" id="GO:0004022">
    <property type="term" value="F:alcohol dehydrogenase (NAD+) activity"/>
    <property type="evidence" value="ECO:0007669"/>
    <property type="project" value="UniProtKB-EC"/>
</dbReference>
<dbReference type="InterPro" id="IPR002328">
    <property type="entry name" value="ADH_Zn_CS"/>
</dbReference>
<keyword evidence="8" id="KW-1185">Reference proteome</keyword>
<evidence type="ECO:0000313" key="8">
    <source>
        <dbReference type="Proteomes" id="UP001479436"/>
    </source>
</evidence>
<dbReference type="InterPro" id="IPR011032">
    <property type="entry name" value="GroES-like_sf"/>
</dbReference>
<evidence type="ECO:0000256" key="1">
    <source>
        <dbReference type="ARBA" id="ARBA00001947"/>
    </source>
</evidence>